<feature type="transmembrane region" description="Helical" evidence="4">
    <location>
        <begin position="301"/>
        <end position="321"/>
    </location>
</feature>
<keyword evidence="4" id="KW-0812">Transmembrane</keyword>
<feature type="transmembrane region" description="Helical" evidence="4">
    <location>
        <begin position="227"/>
        <end position="248"/>
    </location>
</feature>
<dbReference type="EMBL" id="GL378585">
    <property type="protein sequence ID" value="EFJ39425.1"/>
    <property type="molecule type" value="Genomic_DNA"/>
</dbReference>
<dbReference type="PROSITE" id="PS50042">
    <property type="entry name" value="CNMP_BINDING_3"/>
    <property type="match status" value="1"/>
</dbReference>
<feature type="compositionally biased region" description="Low complexity" evidence="3">
    <location>
        <begin position="973"/>
        <end position="984"/>
    </location>
</feature>
<keyword evidence="4" id="KW-1133">Transmembrane helix</keyword>
<keyword evidence="2" id="KW-0851">Voltage-gated channel</keyword>
<feature type="compositionally biased region" description="Pro residues" evidence="3">
    <location>
        <begin position="1109"/>
        <end position="1121"/>
    </location>
</feature>
<feature type="compositionally biased region" description="Low complexity" evidence="3">
    <location>
        <begin position="887"/>
        <end position="896"/>
    </location>
</feature>
<keyword evidence="1" id="KW-0633">Potassium transport</keyword>
<feature type="transmembrane region" description="Helical" evidence="4">
    <location>
        <begin position="420"/>
        <end position="445"/>
    </location>
</feature>
<sequence length="1419" mass="151629">MSNTEGMCWGWVTELPARSSRVECDEQGCKRCGTLLTGPRELQTVEEVDYERQTLTVETPQIELQSQNAPLARESNPSQRPLGRFAHDPKDAFGRQAEALNKRNVYVQEGDVVPSDFKQTVAELLKEEEYGIFRLVVPSVELGREDFDAYVCWLNKRRPEGERTLRRSIYGLPVIPPFSPPALAWTLLMSLVDLMWTAFGVPINVAFCSVNYGQLHSSCTATDLTFGIIYTLNLFISFNLGMLVVNGHRKKAVQDGRRVAMYYIMHGRFLLDLAATVPFVYLVVVLALSDGQGYRAKWVNALSLIRLIRLLRLVSVSKIIYIDSTLGARGWLSRYLRVSTLYVALVGFQILVLINLFACVLVLLAYMHGLENSWMTAVSWADVADSSNFYQWYCAVYWVVTTTTTTGFGDFSPRWWAEQVVIGMAMVGGMIAFGILVGSVANALARADTSANRLQNHIKKISLVNNWLSNCGLKEPTKLKIQEYFAQLYIAKQSVEYGEAELFTDLPPYLRFEVAGDLALPLVQRVHAFRNLNKDAQQLIAAHLRPLRAVVGQELCRQGDEADRLWLLHSGQLVALRHKEGAQHVGAPALVGESLILAIDIPQCRHRPWTLRAALPCELWELRLADLSRVIQIYPAVRLTLLEHVRKELDWCELVFVLHEALLELKQADPAALDILCKELIKATIEDGSLQARISEIVDAAMVRDGLMPEAMLGLPLHIQEAAAYHAEQQQQQQQQRHTQSSNGGVNGGRPASVGPLTAVAAAMGPDQHLSRSSSAATAALRRTSALLAPRQQLPHYAHHRSSRDTHYGPAPWGITTEDALASSGRPWSPAAAPPPPVPPPPPQLPHVQQQQSQQQTSTAAQQKEGSRSWHARTSPTRPPSLGCQSPAVLPAAAEALPPPRPQQMPTQMPPTRPFRRVASHHQGLQSAASGGGSGRGRAGCGILGAFGSYGDLVEASTSGRVTSEGGINRQKTAPPALPTVAPAHVDASPGEGGDAGSAPRRLLSPPTSPLLEPIRDDPISIETGVLPPTGEQGQRAQQQQQQQQQQEEEEEERSPRVHHPELPPPSQYCLEQLQQQSPRDAGKAGEGHRPETAVDGLGVAAAETQAAPPRPVARAPPPLPKAAAGATTAALHRVSSSTVAPPNMATGAAGAAGNRRSMLSRMSSPFATIAAASNIGAAGGGPGAAPAAAAAVSGGGNGNGESRQSPNSRPTMGPSVSCEVCGTCFCPGCGAWTNPTTTAAAATGRGRHQAPLPYPAIFHHQPQAHNTTTSGTALSTIGPGAGGGGGVPAAMSLMDAVRGITTGGGGNAAGGGGGAGAAGAGGGGSSIRRRTIVPWWAQQQQQLPYGAPPSPGGGGGGGGPGSPTYALSRRSRMFGRSFAATARADSLARETLWNMSSQRDEDDLTSPSVATLRAAEDE</sequence>
<dbReference type="SUPFAM" id="SSF81324">
    <property type="entry name" value="Voltage-gated potassium channels"/>
    <property type="match status" value="1"/>
</dbReference>
<feature type="region of interest" description="Disordered" evidence="3">
    <location>
        <begin position="788"/>
        <end position="936"/>
    </location>
</feature>
<evidence type="ECO:0000313" key="6">
    <source>
        <dbReference type="EMBL" id="EFJ39425.1"/>
    </source>
</evidence>
<feature type="region of interest" description="Disordered" evidence="3">
    <location>
        <begin position="725"/>
        <end position="754"/>
    </location>
</feature>
<proteinExistence type="predicted"/>
<feature type="transmembrane region" description="Helical" evidence="4">
    <location>
        <begin position="269"/>
        <end position="289"/>
    </location>
</feature>
<keyword evidence="1" id="KW-0630">Potassium</keyword>
<dbReference type="PANTHER" id="PTHR45743">
    <property type="entry name" value="POTASSIUM CHANNEL AKT1"/>
    <property type="match status" value="1"/>
</dbReference>
<dbReference type="Gene3D" id="1.10.287.70">
    <property type="match status" value="1"/>
</dbReference>
<dbReference type="InParanoid" id="D8ULH4"/>
<dbReference type="SUPFAM" id="SSF51206">
    <property type="entry name" value="cAMP-binding domain-like"/>
    <property type="match status" value="1"/>
</dbReference>
<feature type="region of interest" description="Disordered" evidence="3">
    <location>
        <begin position="1395"/>
        <end position="1419"/>
    </location>
</feature>
<feature type="compositionally biased region" description="Low complexity" evidence="3">
    <location>
        <begin position="1122"/>
        <end position="1132"/>
    </location>
</feature>
<feature type="compositionally biased region" description="Pro residues" evidence="3">
    <location>
        <begin position="897"/>
        <end position="913"/>
    </location>
</feature>
<feature type="region of interest" description="Disordered" evidence="3">
    <location>
        <begin position="66"/>
        <end position="86"/>
    </location>
</feature>
<dbReference type="Proteomes" id="UP000001058">
    <property type="component" value="Unassembled WGS sequence"/>
</dbReference>
<dbReference type="InterPro" id="IPR013099">
    <property type="entry name" value="K_chnl_dom"/>
</dbReference>
<dbReference type="PANTHER" id="PTHR45743:SF2">
    <property type="entry name" value="POTASSIUM CHANNEL AKT1"/>
    <property type="match status" value="1"/>
</dbReference>
<dbReference type="OrthoDB" id="426293at2759"/>
<accession>D8ULH4</accession>
<feature type="region of interest" description="Disordered" evidence="3">
    <location>
        <begin position="1179"/>
        <end position="1214"/>
    </location>
</feature>
<dbReference type="InterPro" id="IPR014710">
    <property type="entry name" value="RmlC-like_jellyroll"/>
</dbReference>
<feature type="compositionally biased region" description="Low complexity" evidence="3">
    <location>
        <begin position="1000"/>
        <end position="1012"/>
    </location>
</feature>
<feature type="transmembrane region" description="Helical" evidence="4">
    <location>
        <begin position="341"/>
        <end position="369"/>
    </location>
</feature>
<evidence type="ECO:0000313" key="7">
    <source>
        <dbReference type="Proteomes" id="UP000001058"/>
    </source>
</evidence>
<evidence type="ECO:0000256" key="4">
    <source>
        <dbReference type="SAM" id="Phobius"/>
    </source>
</evidence>
<protein>
    <recommendedName>
        <fullName evidence="5">Cyclic nucleotide-binding domain-containing protein</fullName>
    </recommendedName>
</protein>
<dbReference type="InterPro" id="IPR045319">
    <property type="entry name" value="KAT/AKT"/>
</dbReference>
<feature type="compositionally biased region" description="Pro residues" evidence="3">
    <location>
        <begin position="832"/>
        <end position="845"/>
    </location>
</feature>
<dbReference type="InterPro" id="IPR018490">
    <property type="entry name" value="cNMP-bd_dom_sf"/>
</dbReference>
<keyword evidence="7" id="KW-1185">Reference proteome</keyword>
<dbReference type="CDD" id="cd00038">
    <property type="entry name" value="CAP_ED"/>
    <property type="match status" value="1"/>
</dbReference>
<evidence type="ECO:0000256" key="3">
    <source>
        <dbReference type="SAM" id="MobiDB-lite"/>
    </source>
</evidence>
<dbReference type="KEGG" id="vcn:VOLCADRAFT_100992"/>
<feature type="compositionally biased region" description="Low complexity" evidence="3">
    <location>
        <begin position="1032"/>
        <end position="1046"/>
    </location>
</feature>
<gene>
    <name evidence="6" type="ORF">VOLCADRAFT_100992</name>
</gene>
<keyword evidence="1" id="KW-0631">Potassium channel</keyword>
<feature type="region of interest" description="Disordered" evidence="3">
    <location>
        <begin position="1343"/>
        <end position="1371"/>
    </location>
</feature>
<feature type="compositionally biased region" description="Gly residues" evidence="3">
    <location>
        <begin position="1353"/>
        <end position="1362"/>
    </location>
</feature>
<dbReference type="InterPro" id="IPR000595">
    <property type="entry name" value="cNMP-bd_dom"/>
</dbReference>
<dbReference type="SMART" id="SM00100">
    <property type="entry name" value="cNMP"/>
    <property type="match status" value="1"/>
</dbReference>
<feature type="compositionally biased region" description="Polar residues" evidence="3">
    <location>
        <begin position="66"/>
        <end position="79"/>
    </location>
</feature>
<dbReference type="Pfam" id="PF00027">
    <property type="entry name" value="cNMP_binding"/>
    <property type="match status" value="1"/>
</dbReference>
<feature type="region of interest" description="Disordered" evidence="3">
    <location>
        <begin position="1106"/>
        <end position="1157"/>
    </location>
</feature>
<keyword evidence="2" id="KW-0407">Ion channel</keyword>
<evidence type="ECO:0000256" key="2">
    <source>
        <dbReference type="ARBA" id="ARBA00022882"/>
    </source>
</evidence>
<evidence type="ECO:0000259" key="5">
    <source>
        <dbReference type="PROSITE" id="PS50042"/>
    </source>
</evidence>
<feature type="compositionally biased region" description="Low complexity" evidence="3">
    <location>
        <begin position="846"/>
        <end position="863"/>
    </location>
</feature>
<dbReference type="GeneID" id="9621355"/>
<dbReference type="GO" id="GO:0034702">
    <property type="term" value="C:monoatomic ion channel complex"/>
    <property type="evidence" value="ECO:0007669"/>
    <property type="project" value="UniProtKB-KW"/>
</dbReference>
<keyword evidence="2" id="KW-0813">Transport</keyword>
<dbReference type="RefSeq" id="XP_002959510.1">
    <property type="nucleotide sequence ID" value="XM_002959464.1"/>
</dbReference>
<reference evidence="6 7" key="1">
    <citation type="journal article" date="2010" name="Science">
        <title>Genomic analysis of organismal complexity in the multicellular green alga Volvox carteri.</title>
        <authorList>
            <person name="Prochnik S.E."/>
            <person name="Umen J."/>
            <person name="Nedelcu A.M."/>
            <person name="Hallmann A."/>
            <person name="Miller S.M."/>
            <person name="Nishii I."/>
            <person name="Ferris P."/>
            <person name="Kuo A."/>
            <person name="Mitros T."/>
            <person name="Fritz-Laylin L.K."/>
            <person name="Hellsten U."/>
            <person name="Chapman J."/>
            <person name="Simakov O."/>
            <person name="Rensing S.A."/>
            <person name="Terry A."/>
            <person name="Pangilinan J."/>
            <person name="Kapitonov V."/>
            <person name="Jurka J."/>
            <person name="Salamov A."/>
            <person name="Shapiro H."/>
            <person name="Schmutz J."/>
            <person name="Grimwood J."/>
            <person name="Lindquist E."/>
            <person name="Lucas S."/>
            <person name="Grigoriev I.V."/>
            <person name="Schmitt R."/>
            <person name="Kirk D."/>
            <person name="Rokhsar D.S."/>
        </authorList>
    </citation>
    <scope>NUCLEOTIDE SEQUENCE [LARGE SCALE GENOMIC DNA]</scope>
    <source>
        <strain evidence="7">f. Nagariensis / Eve</strain>
    </source>
</reference>
<dbReference type="GO" id="GO:0005249">
    <property type="term" value="F:voltage-gated potassium channel activity"/>
    <property type="evidence" value="ECO:0007669"/>
    <property type="project" value="InterPro"/>
</dbReference>
<name>D8ULH4_VOLCA</name>
<evidence type="ECO:0000256" key="1">
    <source>
        <dbReference type="ARBA" id="ARBA00022826"/>
    </source>
</evidence>
<feature type="domain" description="Cyclic nucleotide-binding" evidence="5">
    <location>
        <begin position="528"/>
        <end position="648"/>
    </location>
</feature>
<dbReference type="Pfam" id="PF07885">
    <property type="entry name" value="Ion_trans_2"/>
    <property type="match status" value="1"/>
</dbReference>
<feature type="compositionally biased region" description="Polar residues" evidence="3">
    <location>
        <begin position="1202"/>
        <end position="1211"/>
    </location>
</feature>
<keyword evidence="4" id="KW-0472">Membrane</keyword>
<dbReference type="eggNOG" id="KOG0498">
    <property type="taxonomic scope" value="Eukaryota"/>
</dbReference>
<feature type="transmembrane region" description="Helical" evidence="4">
    <location>
        <begin position="389"/>
        <end position="408"/>
    </location>
</feature>
<dbReference type="Gene3D" id="2.60.120.10">
    <property type="entry name" value="Jelly Rolls"/>
    <property type="match status" value="1"/>
</dbReference>
<keyword evidence="2" id="KW-0406">Ion transport</keyword>
<organism evidence="7">
    <name type="scientific">Volvox carteri f. nagariensis</name>
    <dbReference type="NCBI Taxonomy" id="3068"/>
    <lineage>
        <taxon>Eukaryota</taxon>
        <taxon>Viridiplantae</taxon>
        <taxon>Chlorophyta</taxon>
        <taxon>core chlorophytes</taxon>
        <taxon>Chlorophyceae</taxon>
        <taxon>CS clade</taxon>
        <taxon>Chlamydomonadales</taxon>
        <taxon>Volvocaceae</taxon>
        <taxon>Volvox</taxon>
    </lineage>
</organism>
<feature type="region of interest" description="Disordered" evidence="3">
    <location>
        <begin position="960"/>
        <end position="1067"/>
    </location>
</feature>